<feature type="coiled-coil region" evidence="1">
    <location>
        <begin position="138"/>
        <end position="165"/>
    </location>
</feature>
<feature type="region of interest" description="Disordered" evidence="2">
    <location>
        <begin position="83"/>
        <end position="107"/>
    </location>
</feature>
<comment type="caution">
    <text evidence="3">The sequence shown here is derived from an EMBL/GenBank/DDBJ whole genome shotgun (WGS) entry which is preliminary data.</text>
</comment>
<accession>A0A8S1RSK3</accession>
<evidence type="ECO:0000313" key="3">
    <source>
        <dbReference type="EMBL" id="CAD8130547.1"/>
    </source>
</evidence>
<evidence type="ECO:0000256" key="2">
    <source>
        <dbReference type="SAM" id="MobiDB-lite"/>
    </source>
</evidence>
<dbReference type="Proteomes" id="UP000692954">
    <property type="component" value="Unassembled WGS sequence"/>
</dbReference>
<dbReference type="AlphaFoldDB" id="A0A8S1RSK3"/>
<keyword evidence="1" id="KW-0175">Coiled coil</keyword>
<reference evidence="3" key="1">
    <citation type="submission" date="2021-01" db="EMBL/GenBank/DDBJ databases">
        <authorList>
            <consortium name="Genoscope - CEA"/>
            <person name="William W."/>
        </authorList>
    </citation>
    <scope>NUCLEOTIDE SEQUENCE</scope>
</reference>
<evidence type="ECO:0000313" key="4">
    <source>
        <dbReference type="Proteomes" id="UP000692954"/>
    </source>
</evidence>
<feature type="compositionally biased region" description="Basic residues" evidence="2">
    <location>
        <begin position="97"/>
        <end position="107"/>
    </location>
</feature>
<sequence>MSKSIKYRQYNNLNNKMSKMFHRVKWKKNLICWKNKNNNRQSLHENNWNKMKRRLQLKINLIQGYRNKQLQYQMMKRKQEEEIDYHQTPTKRDNKRVNRKRQHKSHKRSFGYEMIIRRPITQAMMRNEDGTQNFVCDKIQLESKYGDYEEEAKKKQEKAINANQLCFRELKYDGIVHDMAIT</sequence>
<protein>
    <submittedName>
        <fullName evidence="3">Uncharacterized protein</fullName>
    </submittedName>
</protein>
<keyword evidence="4" id="KW-1185">Reference proteome</keyword>
<name>A0A8S1RSK3_9CILI</name>
<proteinExistence type="predicted"/>
<gene>
    <name evidence="3" type="ORF">PSON_ATCC_30995.1.T3000007</name>
</gene>
<dbReference type="EMBL" id="CAJJDN010000300">
    <property type="protein sequence ID" value="CAD8130547.1"/>
    <property type="molecule type" value="Genomic_DNA"/>
</dbReference>
<organism evidence="3 4">
    <name type="scientific">Paramecium sonneborni</name>
    <dbReference type="NCBI Taxonomy" id="65129"/>
    <lineage>
        <taxon>Eukaryota</taxon>
        <taxon>Sar</taxon>
        <taxon>Alveolata</taxon>
        <taxon>Ciliophora</taxon>
        <taxon>Intramacronucleata</taxon>
        <taxon>Oligohymenophorea</taxon>
        <taxon>Peniculida</taxon>
        <taxon>Parameciidae</taxon>
        <taxon>Paramecium</taxon>
    </lineage>
</organism>
<evidence type="ECO:0000256" key="1">
    <source>
        <dbReference type="SAM" id="Coils"/>
    </source>
</evidence>